<organism evidence="1 2">
    <name type="scientific">Candidatus Kaiserbacteria bacterium RIFCSPHIGHO2_02_FULL_55_25</name>
    <dbReference type="NCBI Taxonomy" id="1798498"/>
    <lineage>
        <taxon>Bacteria</taxon>
        <taxon>Candidatus Kaiseribacteriota</taxon>
    </lineage>
</organism>
<dbReference type="AlphaFoldDB" id="A0A1F6E804"/>
<name>A0A1F6E804_9BACT</name>
<proteinExistence type="predicted"/>
<dbReference type="EMBL" id="MFLL01000008">
    <property type="protein sequence ID" value="OGG69844.1"/>
    <property type="molecule type" value="Genomic_DNA"/>
</dbReference>
<dbReference type="Proteomes" id="UP000176914">
    <property type="component" value="Unassembled WGS sequence"/>
</dbReference>
<protein>
    <submittedName>
        <fullName evidence="1">Uncharacterized protein</fullName>
    </submittedName>
</protein>
<evidence type="ECO:0000313" key="1">
    <source>
        <dbReference type="EMBL" id="OGG69844.1"/>
    </source>
</evidence>
<sequence>MVAVISTYPSANYIKSAGFVNKKGSFSAMGTTVLAGLSWGTMSLSKQTLEFVKNNHYLYG</sequence>
<accession>A0A1F6E804</accession>
<reference evidence="1 2" key="1">
    <citation type="journal article" date="2016" name="Nat. Commun.">
        <title>Thousands of microbial genomes shed light on interconnected biogeochemical processes in an aquifer system.</title>
        <authorList>
            <person name="Anantharaman K."/>
            <person name="Brown C.T."/>
            <person name="Hug L.A."/>
            <person name="Sharon I."/>
            <person name="Castelle C.J."/>
            <person name="Probst A.J."/>
            <person name="Thomas B.C."/>
            <person name="Singh A."/>
            <person name="Wilkins M.J."/>
            <person name="Karaoz U."/>
            <person name="Brodie E.L."/>
            <person name="Williams K.H."/>
            <person name="Hubbard S.S."/>
            <person name="Banfield J.F."/>
        </authorList>
    </citation>
    <scope>NUCLEOTIDE SEQUENCE [LARGE SCALE GENOMIC DNA]</scope>
</reference>
<gene>
    <name evidence="1" type="ORF">A3C20_02435</name>
</gene>
<evidence type="ECO:0000313" key="2">
    <source>
        <dbReference type="Proteomes" id="UP000176914"/>
    </source>
</evidence>
<comment type="caution">
    <text evidence="1">The sequence shown here is derived from an EMBL/GenBank/DDBJ whole genome shotgun (WGS) entry which is preliminary data.</text>
</comment>